<organism evidence="2 3">
    <name type="scientific">Thiohalorhabdus denitrificans</name>
    <dbReference type="NCBI Taxonomy" id="381306"/>
    <lineage>
        <taxon>Bacteria</taxon>
        <taxon>Pseudomonadati</taxon>
        <taxon>Pseudomonadota</taxon>
        <taxon>Gammaproteobacteria</taxon>
        <taxon>Thiohalorhabdales</taxon>
        <taxon>Thiohalorhabdaceae</taxon>
        <taxon>Thiohalorhabdus</taxon>
    </lineage>
</organism>
<dbReference type="STRING" id="381306.AN478_10895"/>
<evidence type="ECO:0008006" key="4">
    <source>
        <dbReference type="Google" id="ProtNLM"/>
    </source>
</evidence>
<keyword evidence="1" id="KW-0472">Membrane</keyword>
<reference evidence="3" key="1">
    <citation type="submission" date="2016-10" db="EMBL/GenBank/DDBJ databases">
        <authorList>
            <person name="Varghese N."/>
        </authorList>
    </citation>
    <scope>NUCLEOTIDE SEQUENCE [LARGE SCALE GENOMIC DNA]</scope>
    <source>
        <strain evidence="3">HL 19</strain>
    </source>
</reference>
<keyword evidence="3" id="KW-1185">Reference proteome</keyword>
<dbReference type="RefSeq" id="WP_054966627.1">
    <property type="nucleotide sequence ID" value="NZ_FMUN01000002.1"/>
</dbReference>
<evidence type="ECO:0000313" key="3">
    <source>
        <dbReference type="Proteomes" id="UP000183104"/>
    </source>
</evidence>
<evidence type="ECO:0000256" key="1">
    <source>
        <dbReference type="SAM" id="Phobius"/>
    </source>
</evidence>
<accession>A0A0P9C8Y5</accession>
<protein>
    <recommendedName>
        <fullName evidence="4">RND transporter</fullName>
    </recommendedName>
</protein>
<gene>
    <name evidence="2" type="ORF">SAMN05661077_0854</name>
</gene>
<dbReference type="OrthoDB" id="1467821at2"/>
<dbReference type="EMBL" id="FMUN01000002">
    <property type="protein sequence ID" value="SCX96349.1"/>
    <property type="molecule type" value="Genomic_DNA"/>
</dbReference>
<proteinExistence type="predicted"/>
<sequence length="75" mass="8339">MQWIDRIPLGSLVFGALLLGLAPFAPEPHLWQKLKMLADGSLSRPIDIFDLFLHGALPVLLGIRLVRVAWPRAAE</sequence>
<keyword evidence="1" id="KW-0812">Transmembrane</keyword>
<feature type="transmembrane region" description="Helical" evidence="1">
    <location>
        <begin position="48"/>
        <end position="66"/>
    </location>
</feature>
<dbReference type="PATRIC" id="fig|381306.5.peg.938"/>
<keyword evidence="1" id="KW-1133">Transmembrane helix</keyword>
<evidence type="ECO:0000313" key="2">
    <source>
        <dbReference type="EMBL" id="SCX96349.1"/>
    </source>
</evidence>
<name>A0A0P9C8Y5_9GAMM</name>
<dbReference type="AlphaFoldDB" id="A0A0P9C8Y5"/>
<dbReference type="Proteomes" id="UP000183104">
    <property type="component" value="Unassembled WGS sequence"/>
</dbReference>